<evidence type="ECO:0000313" key="1">
    <source>
        <dbReference type="EMBL" id="OYQ34911.1"/>
    </source>
</evidence>
<gene>
    <name evidence="1" type="ORF">CHU95_10050</name>
</gene>
<dbReference type="AlphaFoldDB" id="A0A255Z0G1"/>
<accession>A0A255Z0G1</accession>
<reference evidence="1 2" key="1">
    <citation type="submission" date="2017-07" db="EMBL/GenBank/DDBJ databases">
        <title>Niveispirillum cyanobacteriorum sp. nov., isolated from cyanobacterial aggregates in a eutrophic lake.</title>
        <authorList>
            <person name="Cai H."/>
        </authorList>
    </citation>
    <scope>NUCLEOTIDE SEQUENCE [LARGE SCALE GENOMIC DNA]</scope>
    <source>
        <strain evidence="2">TH1-14</strain>
    </source>
</reference>
<keyword evidence="2" id="KW-1185">Reference proteome</keyword>
<dbReference type="EMBL" id="NOXU01000027">
    <property type="protein sequence ID" value="OYQ34911.1"/>
    <property type="molecule type" value="Genomic_DNA"/>
</dbReference>
<evidence type="ECO:0000313" key="2">
    <source>
        <dbReference type="Proteomes" id="UP000216998"/>
    </source>
</evidence>
<dbReference type="Proteomes" id="UP000216998">
    <property type="component" value="Unassembled WGS sequence"/>
</dbReference>
<dbReference type="RefSeq" id="WP_094456196.1">
    <property type="nucleotide sequence ID" value="NZ_NOXU01000027.1"/>
</dbReference>
<dbReference type="OrthoDB" id="6118844at2"/>
<sequence>MARTVTATSPFEGGYRFTLTDGTITAVAEMEKGRWQNERIDRNESWSVTANGVVKTETDRDGTAVTLFTDANGDGVYFEAYSLNRPVAGTLDDAYRFTFDAVGTVTSLQEWDDGRWEAERPDRNETWRLQDGLVVKTEVEKGRVEWTVYADSNNDGTWTELADGQGTLDLVGVKTLLAGLTAEGLVY</sequence>
<protein>
    <submittedName>
        <fullName evidence="1">Uncharacterized protein</fullName>
    </submittedName>
</protein>
<proteinExistence type="predicted"/>
<comment type="caution">
    <text evidence="1">The sequence shown here is derived from an EMBL/GenBank/DDBJ whole genome shotgun (WGS) entry which is preliminary data.</text>
</comment>
<organism evidence="1 2">
    <name type="scientific">Niveispirillum lacus</name>
    <dbReference type="NCBI Taxonomy" id="1981099"/>
    <lineage>
        <taxon>Bacteria</taxon>
        <taxon>Pseudomonadati</taxon>
        <taxon>Pseudomonadota</taxon>
        <taxon>Alphaproteobacteria</taxon>
        <taxon>Rhodospirillales</taxon>
        <taxon>Azospirillaceae</taxon>
        <taxon>Niveispirillum</taxon>
    </lineage>
</organism>
<name>A0A255Z0G1_9PROT</name>